<accession>A0ABM5F994</accession>
<evidence type="ECO:0000313" key="3">
    <source>
        <dbReference type="Proteomes" id="UP001652642"/>
    </source>
</evidence>
<keyword evidence="3" id="KW-1185">Reference proteome</keyword>
<gene>
    <name evidence="4" type="primary">MUC15</name>
</gene>
<feature type="transmembrane region" description="Helical" evidence="2">
    <location>
        <begin position="46"/>
        <end position="68"/>
    </location>
</feature>
<evidence type="ECO:0000313" key="4">
    <source>
        <dbReference type="RefSeq" id="XP_072841971.1"/>
    </source>
</evidence>
<evidence type="ECO:0000256" key="1">
    <source>
        <dbReference type="SAM" id="MobiDB-lite"/>
    </source>
</evidence>
<dbReference type="PANTHER" id="PTHR45427:SF1">
    <property type="entry name" value="MUCIN-15"/>
    <property type="match status" value="1"/>
</dbReference>
<dbReference type="RefSeq" id="XP_072841971.1">
    <property type="nucleotide sequence ID" value="XM_072985870.1"/>
</dbReference>
<dbReference type="PANTHER" id="PTHR45427">
    <property type="entry name" value="MUCIN-15"/>
    <property type="match status" value="1"/>
</dbReference>
<keyword evidence="2" id="KW-1133">Transmembrane helix</keyword>
<name>A0ABM5F994_9SAUR</name>
<keyword evidence="2" id="KW-0472">Membrane</keyword>
<feature type="region of interest" description="Disordered" evidence="1">
    <location>
        <begin position="338"/>
        <end position="364"/>
    </location>
</feature>
<sequence length="364" mass="39836">MLIRLHYLHSTVFSTLQLHSQKEKKYFTIFLKIAAEKKRIFILRNIWVTMLLSKGMMLTLLLTSLQWIRHKVVNANSTDSLNSITTSTSAPIGASKTTLPTSPRNVNSNAAINPVTKSNSESNSSIAATSQDVLLPQTTQWPNFTTKDEIYFSANVNTTLPPSEMTTTSSDLLATISVNSSETATVNFTTATANFTSVVSPREILKTDTTTYINNNLTNDSPTTMTTKNTVVTRDTIAQTSPHLSFTGGSSEAREHQQENHNHGAVVFGAVVGAVLGSALIGLAGYFMCTKRKSESFGHQRLYDDTRNDPVLRLDNAPEPLDTSLGDLSYYNPATANERAAQNSKEAPYDTIPMDEMTSTHLAS</sequence>
<keyword evidence="2" id="KW-0812">Transmembrane</keyword>
<reference evidence="4" key="2">
    <citation type="submission" date="2025-08" db="UniProtKB">
        <authorList>
            <consortium name="RefSeq"/>
        </authorList>
    </citation>
    <scope>IDENTIFICATION</scope>
</reference>
<protein>
    <submittedName>
        <fullName evidence="4">Mucin-15</fullName>
    </submittedName>
</protein>
<feature type="region of interest" description="Disordered" evidence="1">
    <location>
        <begin position="90"/>
        <end position="123"/>
    </location>
</feature>
<proteinExistence type="predicted"/>
<reference evidence="3" key="1">
    <citation type="submission" date="2025-05" db="UniProtKB">
        <authorList>
            <consortium name="RefSeq"/>
        </authorList>
    </citation>
    <scope>NUCLEOTIDE SEQUENCE [LARGE SCALE GENOMIC DNA]</scope>
</reference>
<feature type="transmembrane region" description="Helical" evidence="2">
    <location>
        <begin position="265"/>
        <end position="289"/>
    </location>
</feature>
<organism evidence="3 4">
    <name type="scientific">Pogona vitticeps</name>
    <name type="common">central bearded dragon</name>
    <dbReference type="NCBI Taxonomy" id="103695"/>
    <lineage>
        <taxon>Eukaryota</taxon>
        <taxon>Metazoa</taxon>
        <taxon>Chordata</taxon>
        <taxon>Craniata</taxon>
        <taxon>Vertebrata</taxon>
        <taxon>Euteleostomi</taxon>
        <taxon>Lepidosauria</taxon>
        <taxon>Squamata</taxon>
        <taxon>Bifurcata</taxon>
        <taxon>Unidentata</taxon>
        <taxon>Episquamata</taxon>
        <taxon>Toxicofera</taxon>
        <taxon>Iguania</taxon>
        <taxon>Acrodonta</taxon>
        <taxon>Agamidae</taxon>
        <taxon>Amphibolurinae</taxon>
        <taxon>Pogona</taxon>
    </lineage>
</organism>
<dbReference type="GeneID" id="140703122"/>
<dbReference type="Proteomes" id="UP001652642">
    <property type="component" value="Chromosome 1"/>
</dbReference>
<evidence type="ECO:0000256" key="2">
    <source>
        <dbReference type="SAM" id="Phobius"/>
    </source>
</evidence>
<dbReference type="Pfam" id="PF15672">
    <property type="entry name" value="Mucin15"/>
    <property type="match status" value="1"/>
</dbReference>
<dbReference type="InterPro" id="IPR031371">
    <property type="entry name" value="Mucin-15"/>
</dbReference>